<organism evidence="4 5">
    <name type="scientific">Coleophoma crateriformis</name>
    <dbReference type="NCBI Taxonomy" id="565419"/>
    <lineage>
        <taxon>Eukaryota</taxon>
        <taxon>Fungi</taxon>
        <taxon>Dikarya</taxon>
        <taxon>Ascomycota</taxon>
        <taxon>Pezizomycotina</taxon>
        <taxon>Leotiomycetes</taxon>
        <taxon>Helotiales</taxon>
        <taxon>Dermateaceae</taxon>
        <taxon>Coleophoma</taxon>
    </lineage>
</organism>
<feature type="region of interest" description="Disordered" evidence="2">
    <location>
        <begin position="40"/>
        <end position="157"/>
    </location>
</feature>
<dbReference type="Pfam" id="PF20571">
    <property type="entry name" value="DUF6780"/>
    <property type="match status" value="1"/>
</dbReference>
<accession>A0A3D8SBA3</accession>
<keyword evidence="1" id="KW-0342">GTP-binding</keyword>
<keyword evidence="1" id="KW-0547">Nucleotide-binding</keyword>
<dbReference type="GO" id="GO:0005525">
    <property type="term" value="F:GTP binding"/>
    <property type="evidence" value="ECO:0007669"/>
    <property type="project" value="UniProtKB-KW"/>
</dbReference>
<dbReference type="Proteomes" id="UP000256328">
    <property type="component" value="Unassembled WGS sequence"/>
</dbReference>
<dbReference type="Gene3D" id="3.40.50.300">
    <property type="entry name" value="P-loop containing nucleotide triphosphate hydrolases"/>
    <property type="match status" value="1"/>
</dbReference>
<feature type="region of interest" description="Disordered" evidence="2">
    <location>
        <begin position="1"/>
        <end position="27"/>
    </location>
</feature>
<dbReference type="PANTHER" id="PTHR18884">
    <property type="entry name" value="SEPTIN"/>
    <property type="match status" value="1"/>
</dbReference>
<dbReference type="EMBL" id="PDLN01000006">
    <property type="protein sequence ID" value="RDW83451.1"/>
    <property type="molecule type" value="Genomic_DNA"/>
</dbReference>
<evidence type="ECO:0000256" key="2">
    <source>
        <dbReference type="SAM" id="MobiDB-lite"/>
    </source>
</evidence>
<feature type="compositionally biased region" description="Polar residues" evidence="2">
    <location>
        <begin position="104"/>
        <end position="115"/>
    </location>
</feature>
<gene>
    <name evidence="4" type="ORF">BP5796_04942</name>
</gene>
<feature type="domain" description="Septin-type G" evidence="3">
    <location>
        <begin position="209"/>
        <end position="510"/>
    </location>
</feature>
<name>A0A3D8SBA3_9HELO</name>
<feature type="compositionally biased region" description="Basic and acidic residues" evidence="2">
    <location>
        <begin position="623"/>
        <end position="638"/>
    </location>
</feature>
<comment type="caution">
    <text evidence="4">The sequence shown here is derived from an EMBL/GenBank/DDBJ whole genome shotgun (WGS) entry which is preliminary data.</text>
</comment>
<evidence type="ECO:0000259" key="3">
    <source>
        <dbReference type="PROSITE" id="PS51719"/>
    </source>
</evidence>
<dbReference type="PROSITE" id="PS51719">
    <property type="entry name" value="G_SEPTIN"/>
    <property type="match status" value="1"/>
</dbReference>
<dbReference type="SUPFAM" id="SSF52540">
    <property type="entry name" value="P-loop containing nucleoside triphosphate hydrolases"/>
    <property type="match status" value="1"/>
</dbReference>
<sequence length="701" mass="77284">MRPLPGDDADRSRRSSLSQATPMAQPQMTYFLADEKTMEASALNSAPRQRESVKGHVIAENTEPIMSSPEPDVGKARHNWKNNLMQQMSADSDDGTTRSRSSSPQYSDLSRNASPSHERHPSQTNLSRPFTPSIFESPAPGSVMSSPRSRRESDAGSFMDDIASQAIMSSGEEGERDPPAMMDSGSAPQLVMPSIKMPSRRPFTDRGKNMGRLKVLIAGDSGIGKTSLIKAIVQTCEDIVHVDPISLPPISISPRRKSSKSRARSADLTNTAQITEVYASTRAYPAWWSDLDDGRVLRRRKSMGDSVLERNLCFVDTPGYGSATSCLETLNPVIDYVECQIRKVLTSELPESDVINLLSGSGGTQVDVVFYIIKQDIKPVDIEYLRRLAPLTNIIPVIGHADKLSQDQILALKSTIRSELGAVGIRPFYFGVSPDSGDHATAPWAVSTANARDMETMDASLLMSPDYVQPLVSSELAALVDQVFDQDNISWLRHSAAKKIIQWKNASSSTDRPQGLYRPLSLGSSVASSQLTTTTCATTSYALARITDHTQREERLAQIRLSNWAADLQRSIKNEQLRFEQVARNERAFWLTERLGECVQDGTIVPMSQARQMSFPGDSSALTKRDGRRHDKHYGPLDPHDPLGLLQLNADLKKRGILTLQVVSSFGIIGGLAFWISRGWQSGNGSLSWGVNWSEYCLIDW</sequence>
<feature type="compositionally biased region" description="Polar residues" evidence="2">
    <location>
        <begin position="17"/>
        <end position="27"/>
    </location>
</feature>
<evidence type="ECO:0000313" key="4">
    <source>
        <dbReference type="EMBL" id="RDW83451.1"/>
    </source>
</evidence>
<evidence type="ECO:0000313" key="5">
    <source>
        <dbReference type="Proteomes" id="UP000256328"/>
    </source>
</evidence>
<feature type="region of interest" description="Disordered" evidence="2">
    <location>
        <begin position="615"/>
        <end position="638"/>
    </location>
</feature>
<dbReference type="InterPro" id="IPR046707">
    <property type="entry name" value="DUF6780"/>
</dbReference>
<comment type="similarity">
    <text evidence="1">Belongs to the TRAFAC class TrmE-Era-EngA-EngB-Septin-like GTPase superfamily. Septin GTPase family.</text>
</comment>
<protein>
    <recommendedName>
        <fullName evidence="3">Septin-type G domain-containing protein</fullName>
    </recommendedName>
</protein>
<feature type="region of interest" description="Disordered" evidence="2">
    <location>
        <begin position="170"/>
        <end position="192"/>
    </location>
</feature>
<dbReference type="Pfam" id="PF00735">
    <property type="entry name" value="Septin"/>
    <property type="match status" value="1"/>
</dbReference>
<dbReference type="OrthoDB" id="4150765at2759"/>
<proteinExistence type="inferred from homology"/>
<dbReference type="InterPro" id="IPR030379">
    <property type="entry name" value="G_SEPTIN_dom"/>
</dbReference>
<evidence type="ECO:0000256" key="1">
    <source>
        <dbReference type="RuleBase" id="RU004560"/>
    </source>
</evidence>
<dbReference type="AlphaFoldDB" id="A0A3D8SBA3"/>
<reference evidence="4 5" key="1">
    <citation type="journal article" date="2018" name="IMA Fungus">
        <title>IMA Genome-F 9: Draft genome sequence of Annulohypoxylon stygium, Aspergillus mulundensis, Berkeleyomyces basicola (syn. Thielaviopsis basicola), Ceratocystis smalleyi, two Cercospora beticola strains, Coleophoma cylindrospora, Fusarium fracticaudum, Phialophora cf. hyalina, and Morchella septimelata.</title>
        <authorList>
            <person name="Wingfield B.D."/>
            <person name="Bills G.F."/>
            <person name="Dong Y."/>
            <person name="Huang W."/>
            <person name="Nel W.J."/>
            <person name="Swalarsk-Parry B.S."/>
            <person name="Vaghefi N."/>
            <person name="Wilken P.M."/>
            <person name="An Z."/>
            <person name="de Beer Z.W."/>
            <person name="De Vos L."/>
            <person name="Chen L."/>
            <person name="Duong T.A."/>
            <person name="Gao Y."/>
            <person name="Hammerbacher A."/>
            <person name="Kikkert J.R."/>
            <person name="Li Y."/>
            <person name="Li H."/>
            <person name="Li K."/>
            <person name="Li Q."/>
            <person name="Liu X."/>
            <person name="Ma X."/>
            <person name="Naidoo K."/>
            <person name="Pethybridge S.J."/>
            <person name="Sun J."/>
            <person name="Steenkamp E.T."/>
            <person name="van der Nest M.A."/>
            <person name="van Wyk S."/>
            <person name="Wingfield M.J."/>
            <person name="Xiong C."/>
            <person name="Yue Q."/>
            <person name="Zhang X."/>
        </authorList>
    </citation>
    <scope>NUCLEOTIDE SEQUENCE [LARGE SCALE GENOMIC DNA]</scope>
    <source>
        <strain evidence="4 5">BP5796</strain>
    </source>
</reference>
<keyword evidence="5" id="KW-1185">Reference proteome</keyword>
<dbReference type="InterPro" id="IPR027417">
    <property type="entry name" value="P-loop_NTPase"/>
</dbReference>